<evidence type="ECO:0000313" key="2">
    <source>
        <dbReference type="Proteomes" id="UP000827986"/>
    </source>
</evidence>
<dbReference type="Proteomes" id="UP000827986">
    <property type="component" value="Unassembled WGS sequence"/>
</dbReference>
<proteinExistence type="predicted"/>
<name>A0A9D4AUW0_9SAUR</name>
<reference evidence="1" key="1">
    <citation type="submission" date="2021-09" db="EMBL/GenBank/DDBJ databases">
        <title>The genome of Mauremys mutica provides insights into the evolution of semi-aquatic lifestyle.</title>
        <authorList>
            <person name="Gong S."/>
            <person name="Gao Y."/>
        </authorList>
    </citation>
    <scope>NUCLEOTIDE SEQUENCE</scope>
    <source>
        <strain evidence="1">MM-2020</strain>
        <tissue evidence="1">Muscle</tissue>
    </source>
</reference>
<comment type="caution">
    <text evidence="1">The sequence shown here is derived from an EMBL/GenBank/DDBJ whole genome shotgun (WGS) entry which is preliminary data.</text>
</comment>
<sequence length="109" mass="12813">MSLQNKDLDRDHLLGFWPVSWQRDDGWKKLLGLCGVSLCATREKVTGREQYGWEPQHTTGKLRQTQQQELITLSSQRRLWWRWKVPLSRTETLEVGFPGHGAFICIFRS</sequence>
<organism evidence="1 2">
    <name type="scientific">Mauremys mutica</name>
    <name type="common">yellowpond turtle</name>
    <dbReference type="NCBI Taxonomy" id="74926"/>
    <lineage>
        <taxon>Eukaryota</taxon>
        <taxon>Metazoa</taxon>
        <taxon>Chordata</taxon>
        <taxon>Craniata</taxon>
        <taxon>Vertebrata</taxon>
        <taxon>Euteleostomi</taxon>
        <taxon>Archelosauria</taxon>
        <taxon>Testudinata</taxon>
        <taxon>Testudines</taxon>
        <taxon>Cryptodira</taxon>
        <taxon>Durocryptodira</taxon>
        <taxon>Testudinoidea</taxon>
        <taxon>Geoemydidae</taxon>
        <taxon>Geoemydinae</taxon>
        <taxon>Mauremys</taxon>
    </lineage>
</organism>
<accession>A0A9D4AUW0</accession>
<protein>
    <submittedName>
        <fullName evidence="1">Uncharacterized protein</fullName>
    </submittedName>
</protein>
<dbReference type="EMBL" id="JAHDVG010000484">
    <property type="protein sequence ID" value="KAH1169501.1"/>
    <property type="molecule type" value="Genomic_DNA"/>
</dbReference>
<gene>
    <name evidence="1" type="ORF">KIL84_000486</name>
</gene>
<keyword evidence="2" id="KW-1185">Reference proteome</keyword>
<evidence type="ECO:0000313" key="1">
    <source>
        <dbReference type="EMBL" id="KAH1169501.1"/>
    </source>
</evidence>
<dbReference type="AlphaFoldDB" id="A0A9D4AUW0"/>